<dbReference type="OMA" id="GRIHECA"/>
<sequence>MKQLADGFALSHGHDADNFAHIRNKLRELGRLCITYREITEQPNAALTDLINPSRFNDVVKATRKTAGFDEETNLYPTPSLALKLGHSLKAAAEVLLSQALSDGPVVDDASENKCQRFLKLYNMQWSRAVSSNALRTLTDHKRNHPQYIPVTSDIAKLAKCLKHDMKTGVQALSQGDPKPEVWRSLSEATLTSILLFNRKRSGEVSKLKVKDFENRQNGQSSVIDGLSEWEKALCKSMTRMEIVGKRRRTVPVILTRDMVESMELLMKNRMEVGVPEDNKFFFALLHSQNHKRGSDTLREYANRCGATKSQLLRSTRLRKHIGTVSQIINLRDNELDILANFLGHDVRVHRQFYRLPEETVQLAKVSKILLNMDKGTTSHLAGRTLDQLSVEHEDVPLDDPLEAGSDCEPEPAVLKKDSLSSVNETDVLQDDSVNVGAEAAAMEIDPSFSSTSADETDVCKMNKKKTKKSRMQKKKRICIKKAWSREEKQAVVSKFREHFLKLTLPKKQEIEAVLESCYALRERPWTKIKDFIRNCQKKQDPLDFL</sequence>
<name>A0A7M7NRJ4_STRPU</name>
<dbReference type="OrthoDB" id="10059338at2759"/>
<keyword evidence="2" id="KW-1185">Reference proteome</keyword>
<evidence type="ECO:0000313" key="2">
    <source>
        <dbReference type="Proteomes" id="UP000007110"/>
    </source>
</evidence>
<accession>A0A7M7NRJ4</accession>
<protein>
    <submittedName>
        <fullName evidence="1">Uncharacterized protein</fullName>
    </submittedName>
</protein>
<dbReference type="Proteomes" id="UP000007110">
    <property type="component" value="Unassembled WGS sequence"/>
</dbReference>
<dbReference type="PANTHER" id="PTHR33480:SF1">
    <property type="entry name" value="TYR RECOMBINASE DOMAIN-CONTAINING PROTEIN"/>
    <property type="match status" value="1"/>
</dbReference>
<organism evidence="1 2">
    <name type="scientific">Strongylocentrotus purpuratus</name>
    <name type="common">Purple sea urchin</name>
    <dbReference type="NCBI Taxonomy" id="7668"/>
    <lineage>
        <taxon>Eukaryota</taxon>
        <taxon>Metazoa</taxon>
        <taxon>Echinodermata</taxon>
        <taxon>Eleutherozoa</taxon>
        <taxon>Echinozoa</taxon>
        <taxon>Echinoidea</taxon>
        <taxon>Euechinoidea</taxon>
        <taxon>Echinacea</taxon>
        <taxon>Camarodonta</taxon>
        <taxon>Echinidea</taxon>
        <taxon>Strongylocentrotidae</taxon>
        <taxon>Strongylocentrotus</taxon>
    </lineage>
</organism>
<proteinExistence type="predicted"/>
<reference evidence="1" key="2">
    <citation type="submission" date="2021-01" db="UniProtKB">
        <authorList>
            <consortium name="EnsemblMetazoa"/>
        </authorList>
    </citation>
    <scope>IDENTIFICATION</scope>
</reference>
<evidence type="ECO:0000313" key="1">
    <source>
        <dbReference type="EnsemblMetazoa" id="XP_030840561"/>
    </source>
</evidence>
<dbReference type="KEGG" id="spu:100891548"/>
<dbReference type="RefSeq" id="XP_030840561.1">
    <property type="nucleotide sequence ID" value="XM_030984701.1"/>
</dbReference>
<dbReference type="PANTHER" id="PTHR33480">
    <property type="entry name" value="SET DOMAIN-CONTAINING PROTEIN-RELATED"/>
    <property type="match status" value="1"/>
</dbReference>
<dbReference type="InParanoid" id="A0A7M7NRJ4"/>
<dbReference type="AlphaFoldDB" id="A0A7M7NRJ4"/>
<reference evidence="2" key="1">
    <citation type="submission" date="2015-02" db="EMBL/GenBank/DDBJ databases">
        <title>Genome sequencing for Strongylocentrotus purpuratus.</title>
        <authorList>
            <person name="Murali S."/>
            <person name="Liu Y."/>
            <person name="Vee V."/>
            <person name="English A."/>
            <person name="Wang M."/>
            <person name="Skinner E."/>
            <person name="Han Y."/>
            <person name="Muzny D.M."/>
            <person name="Worley K.C."/>
            <person name="Gibbs R.A."/>
        </authorList>
    </citation>
    <scope>NUCLEOTIDE SEQUENCE</scope>
</reference>
<dbReference type="EnsemblMetazoa" id="XM_030984701">
    <property type="protein sequence ID" value="XP_030840561"/>
    <property type="gene ID" value="LOC100891548"/>
</dbReference>
<dbReference type="GeneID" id="100891548"/>